<dbReference type="STRING" id="6412.T1FPA5"/>
<reference evidence="4" key="1">
    <citation type="submission" date="2012-12" db="EMBL/GenBank/DDBJ databases">
        <authorList>
            <person name="Hellsten U."/>
            <person name="Grimwood J."/>
            <person name="Chapman J.A."/>
            <person name="Shapiro H."/>
            <person name="Aerts A."/>
            <person name="Otillar R.P."/>
            <person name="Terry A.Y."/>
            <person name="Boore J.L."/>
            <person name="Simakov O."/>
            <person name="Marletaz F."/>
            <person name="Cho S.-J."/>
            <person name="Edsinger-Gonzales E."/>
            <person name="Havlak P."/>
            <person name="Kuo D.-H."/>
            <person name="Larsson T."/>
            <person name="Lv J."/>
            <person name="Arendt D."/>
            <person name="Savage R."/>
            <person name="Osoegawa K."/>
            <person name="de Jong P."/>
            <person name="Lindberg D.R."/>
            <person name="Seaver E.C."/>
            <person name="Weisblat D.A."/>
            <person name="Putnam N.H."/>
            <person name="Grigoriev I.V."/>
            <person name="Rokhsar D.S."/>
        </authorList>
    </citation>
    <scope>NUCLEOTIDE SEQUENCE</scope>
</reference>
<evidence type="ECO:0000313" key="2">
    <source>
        <dbReference type="EMBL" id="ESN93159.1"/>
    </source>
</evidence>
<dbReference type="KEGG" id="hro:HELRODRAFT_187537"/>
<proteinExistence type="predicted"/>
<evidence type="ECO:0000313" key="3">
    <source>
        <dbReference type="EnsemblMetazoa" id="HelroP187537"/>
    </source>
</evidence>
<dbReference type="EnsemblMetazoa" id="HelroT187537">
    <property type="protein sequence ID" value="HelroP187537"/>
    <property type="gene ID" value="HelroG187537"/>
</dbReference>
<gene>
    <name evidence="3" type="primary">20210652</name>
    <name evidence="2" type="ORF">HELRODRAFT_187537</name>
</gene>
<dbReference type="Pfam" id="PF13561">
    <property type="entry name" value="adh_short_C2"/>
    <property type="match status" value="1"/>
</dbReference>
<organism evidence="3 4">
    <name type="scientific">Helobdella robusta</name>
    <name type="common">Californian leech</name>
    <dbReference type="NCBI Taxonomy" id="6412"/>
    <lineage>
        <taxon>Eukaryota</taxon>
        <taxon>Metazoa</taxon>
        <taxon>Spiralia</taxon>
        <taxon>Lophotrochozoa</taxon>
        <taxon>Annelida</taxon>
        <taxon>Clitellata</taxon>
        <taxon>Hirudinea</taxon>
        <taxon>Rhynchobdellida</taxon>
        <taxon>Glossiphoniidae</taxon>
        <taxon>Helobdella</taxon>
    </lineage>
</organism>
<evidence type="ECO:0008006" key="5">
    <source>
        <dbReference type="Google" id="ProtNLM"/>
    </source>
</evidence>
<dbReference type="PANTHER" id="PTHR43658:SF8">
    <property type="entry name" value="17-BETA-HYDROXYSTEROID DEHYDROGENASE 14-RELATED"/>
    <property type="match status" value="1"/>
</dbReference>
<evidence type="ECO:0000256" key="1">
    <source>
        <dbReference type="ARBA" id="ARBA00023002"/>
    </source>
</evidence>
<dbReference type="OMA" id="GKAMTKY"/>
<dbReference type="EMBL" id="AMQM01007528">
    <property type="status" value="NOT_ANNOTATED_CDS"/>
    <property type="molecule type" value="Genomic_DNA"/>
</dbReference>
<dbReference type="FunFam" id="3.40.50.720:FF:000084">
    <property type="entry name" value="Short-chain dehydrogenase reductase"/>
    <property type="match status" value="1"/>
</dbReference>
<keyword evidence="4" id="KW-1185">Reference proteome</keyword>
<dbReference type="HOGENOM" id="CLU_010194_1_2_1"/>
<reference evidence="2 4" key="2">
    <citation type="journal article" date="2013" name="Nature">
        <title>Insights into bilaterian evolution from three spiralian genomes.</title>
        <authorList>
            <person name="Simakov O."/>
            <person name="Marletaz F."/>
            <person name="Cho S.J."/>
            <person name="Edsinger-Gonzales E."/>
            <person name="Havlak P."/>
            <person name="Hellsten U."/>
            <person name="Kuo D.H."/>
            <person name="Larsson T."/>
            <person name="Lv J."/>
            <person name="Arendt D."/>
            <person name="Savage R."/>
            <person name="Osoegawa K."/>
            <person name="de Jong P."/>
            <person name="Grimwood J."/>
            <person name="Chapman J.A."/>
            <person name="Shapiro H."/>
            <person name="Aerts A."/>
            <person name="Otillar R.P."/>
            <person name="Terry A.Y."/>
            <person name="Boore J.L."/>
            <person name="Grigoriev I.V."/>
            <person name="Lindberg D.R."/>
            <person name="Seaver E.C."/>
            <person name="Weisblat D.A."/>
            <person name="Putnam N.H."/>
            <person name="Rokhsar D.S."/>
        </authorList>
    </citation>
    <scope>NUCLEOTIDE SEQUENCE</scope>
</reference>
<dbReference type="eggNOG" id="KOG0725">
    <property type="taxonomic scope" value="Eukaryota"/>
</dbReference>
<dbReference type="GO" id="GO:0005739">
    <property type="term" value="C:mitochondrion"/>
    <property type="evidence" value="ECO:0000318"/>
    <property type="project" value="GO_Central"/>
</dbReference>
<dbReference type="RefSeq" id="XP_009028758.1">
    <property type="nucleotide sequence ID" value="XM_009030510.1"/>
</dbReference>
<dbReference type="FunCoup" id="T1FPA5">
    <property type="interactions" value="613"/>
</dbReference>
<dbReference type="Proteomes" id="UP000015101">
    <property type="component" value="Unassembled WGS sequence"/>
</dbReference>
<dbReference type="InterPro" id="IPR036291">
    <property type="entry name" value="NAD(P)-bd_dom_sf"/>
</dbReference>
<dbReference type="GO" id="GO:0006635">
    <property type="term" value="P:fatty acid beta-oxidation"/>
    <property type="evidence" value="ECO:0000318"/>
    <property type="project" value="GO_Central"/>
</dbReference>
<dbReference type="GeneID" id="20210652"/>
<accession>T1FPA5</accession>
<dbReference type="GO" id="GO:0008670">
    <property type="term" value="F:2,4-dienoyl-CoA reductase (NADPH) activity"/>
    <property type="evidence" value="ECO:0000318"/>
    <property type="project" value="GO_Central"/>
</dbReference>
<dbReference type="PANTHER" id="PTHR43658">
    <property type="entry name" value="SHORT-CHAIN DEHYDROGENASE/REDUCTASE"/>
    <property type="match status" value="1"/>
</dbReference>
<dbReference type="InParanoid" id="T1FPA5"/>
<dbReference type="PRINTS" id="PR00081">
    <property type="entry name" value="GDHRDH"/>
</dbReference>
<sequence>MIRVFSRNGPLSLKKFPVIYNTKRLVHSSDEEDEPNELWVTRSHYFKPVKTPMFPEGLFKGKVAFITGGGTGLGAGMATMLSSLGAKVAIVSRNIEVLKNTADVISSKSKNEVLPIRCNVCSSESVRDAVSECIDVLGLPTIVINNAAGNFISPTVKLTKHAWDSIMAVILNGTINVTVDIGKRLIAARQGGAFLNMSTSYTLSGSAFTVPSACAKSAVESFTKSLAAEWCIYGLRFNCIQPGHVHTPGATAQLDPTGRFMHGKLNKLPLGRYGEVEEVANLACYLVSDYSSWMTGSIIRLDGGEFNFAAGSFNHLIENVSDEEWAMIANLIKNKRKSAEEVVEQA</sequence>
<reference evidence="3" key="3">
    <citation type="submission" date="2015-06" db="UniProtKB">
        <authorList>
            <consortium name="EnsemblMetazoa"/>
        </authorList>
    </citation>
    <scope>IDENTIFICATION</scope>
</reference>
<dbReference type="OrthoDB" id="1888931at2759"/>
<dbReference type="SUPFAM" id="SSF51735">
    <property type="entry name" value="NAD(P)-binding Rossmann-fold domains"/>
    <property type="match status" value="1"/>
</dbReference>
<evidence type="ECO:0000313" key="4">
    <source>
        <dbReference type="Proteomes" id="UP000015101"/>
    </source>
</evidence>
<dbReference type="InterPro" id="IPR002347">
    <property type="entry name" value="SDR_fam"/>
</dbReference>
<protein>
    <recommendedName>
        <fullName evidence="5">2,4-dienoyl-CoA reductase, mitochondrial</fullName>
    </recommendedName>
</protein>
<dbReference type="AlphaFoldDB" id="T1FPA5"/>
<dbReference type="CTD" id="20210652"/>
<dbReference type="Gene3D" id="3.40.50.720">
    <property type="entry name" value="NAD(P)-binding Rossmann-like Domain"/>
    <property type="match status" value="1"/>
</dbReference>
<keyword evidence="1" id="KW-0560">Oxidoreductase</keyword>
<name>T1FPA5_HELRO</name>
<dbReference type="EMBL" id="KB097635">
    <property type="protein sequence ID" value="ESN93159.1"/>
    <property type="molecule type" value="Genomic_DNA"/>
</dbReference>